<dbReference type="SUPFAM" id="SSF55073">
    <property type="entry name" value="Nucleotide cyclase"/>
    <property type="match status" value="1"/>
</dbReference>
<dbReference type="SMART" id="SM00052">
    <property type="entry name" value="EAL"/>
    <property type="match status" value="1"/>
</dbReference>
<dbReference type="EMBL" id="LSTO01000001">
    <property type="protein sequence ID" value="OWW19275.1"/>
    <property type="molecule type" value="Genomic_DNA"/>
</dbReference>
<dbReference type="Pfam" id="PF00563">
    <property type="entry name" value="EAL"/>
    <property type="match status" value="1"/>
</dbReference>
<accession>A0A254T9L9</accession>
<dbReference type="InterPro" id="IPR029787">
    <property type="entry name" value="Nucleotide_cyclase"/>
</dbReference>
<comment type="caution">
    <text evidence="5">The sequence shown here is derived from an EMBL/GenBank/DDBJ whole genome shotgun (WGS) entry which is preliminary data.</text>
</comment>
<dbReference type="AlphaFoldDB" id="A0A254T9L9"/>
<dbReference type="Pfam" id="PF13426">
    <property type="entry name" value="PAS_9"/>
    <property type="match status" value="1"/>
</dbReference>
<dbReference type="NCBIfam" id="TIGR00254">
    <property type="entry name" value="GGDEF"/>
    <property type="match status" value="1"/>
</dbReference>
<name>A0A254T9L9_9BURK</name>
<dbReference type="Gene3D" id="3.30.70.270">
    <property type="match status" value="1"/>
</dbReference>
<evidence type="ECO:0000313" key="5">
    <source>
        <dbReference type="EMBL" id="OWW19275.1"/>
    </source>
</evidence>
<feature type="domain" description="EAL" evidence="3">
    <location>
        <begin position="576"/>
        <end position="830"/>
    </location>
</feature>
<dbReference type="Pfam" id="PF12860">
    <property type="entry name" value="PAS_7"/>
    <property type="match status" value="1"/>
</dbReference>
<dbReference type="SMART" id="SM00091">
    <property type="entry name" value="PAS"/>
    <property type="match status" value="3"/>
</dbReference>
<dbReference type="Gene3D" id="3.20.20.450">
    <property type="entry name" value="EAL domain"/>
    <property type="match status" value="1"/>
</dbReference>
<dbReference type="FunFam" id="3.20.20.450:FF:000001">
    <property type="entry name" value="Cyclic di-GMP phosphodiesterase yahA"/>
    <property type="match status" value="1"/>
</dbReference>
<dbReference type="PROSITE" id="PS50883">
    <property type="entry name" value="EAL"/>
    <property type="match status" value="1"/>
</dbReference>
<dbReference type="Pfam" id="PF08447">
    <property type="entry name" value="PAS_3"/>
    <property type="match status" value="1"/>
</dbReference>
<dbReference type="InterPro" id="IPR000160">
    <property type="entry name" value="GGDEF_dom"/>
</dbReference>
<evidence type="ECO:0008006" key="7">
    <source>
        <dbReference type="Google" id="ProtNLM"/>
    </source>
</evidence>
<dbReference type="CDD" id="cd01949">
    <property type="entry name" value="GGDEF"/>
    <property type="match status" value="1"/>
</dbReference>
<evidence type="ECO:0000259" key="2">
    <source>
        <dbReference type="PROSITE" id="PS50113"/>
    </source>
</evidence>
<dbReference type="Pfam" id="PF00990">
    <property type="entry name" value="GGDEF"/>
    <property type="match status" value="1"/>
</dbReference>
<dbReference type="PIRSF" id="PIRSF005925">
    <property type="entry name" value="Dos"/>
    <property type="match status" value="1"/>
</dbReference>
<dbReference type="SMART" id="SM00267">
    <property type="entry name" value="GGDEF"/>
    <property type="match status" value="1"/>
</dbReference>
<keyword evidence="6" id="KW-1185">Reference proteome</keyword>
<feature type="domain" description="GGDEF" evidence="4">
    <location>
        <begin position="434"/>
        <end position="567"/>
    </location>
</feature>
<feature type="domain" description="PAS" evidence="1">
    <location>
        <begin position="284"/>
        <end position="323"/>
    </location>
</feature>
<dbReference type="InterPro" id="IPR000700">
    <property type="entry name" value="PAS-assoc_C"/>
</dbReference>
<dbReference type="Gene3D" id="3.30.450.20">
    <property type="entry name" value="PAS domain"/>
    <property type="match status" value="3"/>
</dbReference>
<organism evidence="5 6">
    <name type="scientific">Noviherbaspirillum denitrificans</name>
    <dbReference type="NCBI Taxonomy" id="1968433"/>
    <lineage>
        <taxon>Bacteria</taxon>
        <taxon>Pseudomonadati</taxon>
        <taxon>Pseudomonadota</taxon>
        <taxon>Betaproteobacteria</taxon>
        <taxon>Burkholderiales</taxon>
        <taxon>Oxalobacteraceae</taxon>
        <taxon>Noviherbaspirillum</taxon>
    </lineage>
</organism>
<dbReference type="CDD" id="cd00130">
    <property type="entry name" value="PAS"/>
    <property type="match status" value="2"/>
</dbReference>
<dbReference type="InterPro" id="IPR052155">
    <property type="entry name" value="Biofilm_reg_signaling"/>
</dbReference>
<dbReference type="PANTHER" id="PTHR44757:SF2">
    <property type="entry name" value="BIOFILM ARCHITECTURE MAINTENANCE PROTEIN MBAA"/>
    <property type="match status" value="1"/>
</dbReference>
<dbReference type="OrthoDB" id="9813903at2"/>
<dbReference type="SMART" id="SM00086">
    <property type="entry name" value="PAC"/>
    <property type="match status" value="2"/>
</dbReference>
<reference evidence="5 6" key="1">
    <citation type="submission" date="2016-02" db="EMBL/GenBank/DDBJ databases">
        <authorList>
            <person name="Wen L."/>
            <person name="He K."/>
            <person name="Yang H."/>
        </authorList>
    </citation>
    <scope>NUCLEOTIDE SEQUENCE [LARGE SCALE GENOMIC DNA]</scope>
    <source>
        <strain evidence="5 6">TSA40</strain>
    </source>
</reference>
<dbReference type="InterPro" id="IPR035919">
    <property type="entry name" value="EAL_sf"/>
</dbReference>
<dbReference type="InterPro" id="IPR001610">
    <property type="entry name" value="PAC"/>
</dbReference>
<evidence type="ECO:0000313" key="6">
    <source>
        <dbReference type="Proteomes" id="UP000197535"/>
    </source>
</evidence>
<dbReference type="PANTHER" id="PTHR44757">
    <property type="entry name" value="DIGUANYLATE CYCLASE DGCP"/>
    <property type="match status" value="1"/>
</dbReference>
<dbReference type="SUPFAM" id="SSF55785">
    <property type="entry name" value="PYP-like sensor domain (PAS domain)"/>
    <property type="match status" value="3"/>
</dbReference>
<evidence type="ECO:0000259" key="3">
    <source>
        <dbReference type="PROSITE" id="PS50883"/>
    </source>
</evidence>
<dbReference type="InterPro" id="IPR012226">
    <property type="entry name" value="Diguanyl_cyclase/Pdiesterase"/>
</dbReference>
<dbReference type="InterPro" id="IPR035965">
    <property type="entry name" value="PAS-like_dom_sf"/>
</dbReference>
<dbReference type="Proteomes" id="UP000197535">
    <property type="component" value="Unassembled WGS sequence"/>
</dbReference>
<dbReference type="NCBIfam" id="TIGR00229">
    <property type="entry name" value="sensory_box"/>
    <property type="match status" value="2"/>
</dbReference>
<proteinExistence type="predicted"/>
<feature type="domain" description="PAC" evidence="2">
    <location>
        <begin position="350"/>
        <end position="402"/>
    </location>
</feature>
<protein>
    <recommendedName>
        <fullName evidence="7">Diguanylate cyclase</fullName>
    </recommendedName>
</protein>
<dbReference type="PROSITE" id="PS50113">
    <property type="entry name" value="PAC"/>
    <property type="match status" value="2"/>
</dbReference>
<gene>
    <name evidence="5" type="ORF">AYR66_06945</name>
</gene>
<dbReference type="RefSeq" id="WP_088706192.1">
    <property type="nucleotide sequence ID" value="NZ_LSTO01000001.1"/>
</dbReference>
<dbReference type="InterPro" id="IPR013655">
    <property type="entry name" value="PAS_fold_3"/>
</dbReference>
<sequence length="840" mass="93624">MGARTTRAGDDENDLPRGGLRDLLSRIDGIVWEADPLTFTFTYVSPAAERILGYPAADWRVPGFWAAHVHPDDRERVVAFCVSQTEAGLNHDFEYRMIAADGRTVWLQDAVTVTVENGEPVGLGGVMTDITERKELAGALQEKHDALARESAYLKAVLQHMPQGISVFDETLRLRHWNEGMVEVLNFPPEVLTEGACFDDLVRIPAQRGEYGPGDPEAHVARFRTLALEFREHQFERPRPNGKVHLVCGRPMHVGGALAGFVTTYTDITSHKKIEKELRLSDTVFNHSTMGISVTDAARRIVKVNPAFCAITGYDEDEVVGKTHALLSSGLQDATFYAAMWREVDATGSWSGEIWNRRKSGELYAEHLSIKRILDEAGEVVNYIGIFSDISHYKIAQDRIEQLSFFDALTGLPNRALLRDRLQQAIYTAERRNSRIAVLLIDLDRLSHVNDSLGHRIGDLLLLRVKARWQPMIRASDTLSRHIGDEFAVIVEDIQDAQDAADMAERLLGALARPFDLEGHEVSASARIGISVFPSDGKVPDVLLKNADVALHHAKAAVGGRFQFFREEMNQAATERLLIESSLRQALARNEFRVFYQPQLDLASGRIKGMEALVRWRHPELGIVSPARFIPIAEETGQIIDIGKWVLREACRQAREWNADAGSALVVAVNVSAKQFEHGCFATQVRQVLEETGLPAHQLELEITESVIMDRPDHVVSVMKELRELGVRFSIDDFGTGYSSLSQLKRFPIDTLKIDQSFTRDIGLDEGGTAITRAVIALGHSLRLQVVAEGVETTEQQRFLAQHGCHGMQGYLFSRPVEPAAFGALLSMHVPSELPPEWQI</sequence>
<dbReference type="InterPro" id="IPR043128">
    <property type="entry name" value="Rev_trsase/Diguanyl_cyclase"/>
</dbReference>
<dbReference type="PROSITE" id="PS50112">
    <property type="entry name" value="PAS"/>
    <property type="match status" value="1"/>
</dbReference>
<dbReference type="InterPro" id="IPR000014">
    <property type="entry name" value="PAS"/>
</dbReference>
<evidence type="ECO:0000259" key="4">
    <source>
        <dbReference type="PROSITE" id="PS50887"/>
    </source>
</evidence>
<dbReference type="PROSITE" id="PS50887">
    <property type="entry name" value="GGDEF"/>
    <property type="match status" value="1"/>
</dbReference>
<dbReference type="SUPFAM" id="SSF141868">
    <property type="entry name" value="EAL domain-like"/>
    <property type="match status" value="1"/>
</dbReference>
<dbReference type="CDD" id="cd01948">
    <property type="entry name" value="EAL"/>
    <property type="match status" value="1"/>
</dbReference>
<dbReference type="InterPro" id="IPR001633">
    <property type="entry name" value="EAL_dom"/>
</dbReference>
<feature type="domain" description="PAC" evidence="2">
    <location>
        <begin position="91"/>
        <end position="142"/>
    </location>
</feature>
<evidence type="ECO:0000259" key="1">
    <source>
        <dbReference type="PROSITE" id="PS50112"/>
    </source>
</evidence>